<dbReference type="PANTHER" id="PTHR39327">
    <property type="match status" value="1"/>
</dbReference>
<organism evidence="1 2">
    <name type="scientific">Methanoculleus caldifontis</name>
    <dbReference type="NCBI Taxonomy" id="2651577"/>
    <lineage>
        <taxon>Archaea</taxon>
        <taxon>Methanobacteriati</taxon>
        <taxon>Methanobacteriota</taxon>
        <taxon>Stenosarchaea group</taxon>
        <taxon>Methanomicrobia</taxon>
        <taxon>Methanomicrobiales</taxon>
        <taxon>Methanomicrobiaceae</taxon>
        <taxon>Methanoculleus</taxon>
    </lineage>
</organism>
<dbReference type="EMBL" id="WBKO01000001">
    <property type="protein sequence ID" value="MDV2480792.1"/>
    <property type="molecule type" value="Genomic_DNA"/>
</dbReference>
<dbReference type="InterPro" id="IPR010319">
    <property type="entry name" value="Transglutaminase-like_Cys_pept"/>
</dbReference>
<dbReference type="Gene3D" id="3.10.620.30">
    <property type="match status" value="1"/>
</dbReference>
<keyword evidence="2" id="KW-1185">Reference proteome</keyword>
<dbReference type="PROSITE" id="PS51257">
    <property type="entry name" value="PROKAR_LIPOPROTEIN"/>
    <property type="match status" value="1"/>
</dbReference>
<proteinExistence type="predicted"/>
<dbReference type="Proteomes" id="UP001281203">
    <property type="component" value="Unassembled WGS sequence"/>
</dbReference>
<evidence type="ECO:0008006" key="3">
    <source>
        <dbReference type="Google" id="ProtNLM"/>
    </source>
</evidence>
<evidence type="ECO:0000313" key="2">
    <source>
        <dbReference type="Proteomes" id="UP001281203"/>
    </source>
</evidence>
<evidence type="ECO:0000313" key="1">
    <source>
        <dbReference type="EMBL" id="MDV2480792.1"/>
    </source>
</evidence>
<name>A0ABU3WYB6_9EURY</name>
<protein>
    <recommendedName>
        <fullName evidence="3">Transglutaminase-like domain-containing protein</fullName>
    </recommendedName>
</protein>
<comment type="caution">
    <text evidence="1">The sequence shown here is derived from an EMBL/GenBank/DDBJ whole genome shotgun (WGS) entry which is preliminary data.</text>
</comment>
<dbReference type="PANTHER" id="PTHR39327:SF1">
    <property type="entry name" value="BLR5470 PROTEIN"/>
    <property type="match status" value="1"/>
</dbReference>
<gene>
    <name evidence="1" type="ORF">F8E02_01970</name>
</gene>
<sequence>MRQRALVLLLLVAAVLGAGCLDGLLQPSVVAPAIVPVEGAALDRTPVHAFPFEDGSGTIRIDPDPAVYAGAKGADRQLYLRKDLGREEWIPIYYLAFVNDSYQEPFYADLLAALREIRDREGLDDDRYLELIAAFVQAVPYRTDASIIEPKFPIETYVDVEGDCDDKSLLLAGLLAREGYGVALFYFEDEAHMAVGVRSSGCSYRDTAYAYIEATNASYVGIAPETLSNGAALATDPLVIPVGDGPLLYAACGEVRTIEHALSASRERVGELEPELAVHARDLESRKEAIEAFGARLAALSRSGEIREYNRLVPEHNGMVREYNDAAASYNVLLEESRAAVEIHNYLVTHAHDRPGSYLRARAYLTA</sequence>
<accession>A0ABU3WYB6</accession>
<reference evidence="1 2" key="1">
    <citation type="submission" date="2019-10" db="EMBL/GenBank/DDBJ databases">
        <title>Isolation and characterization of Methanoculleus sp. Wushi-C6 from a hot spring well.</title>
        <authorList>
            <person name="Chen S.-C."/>
            <person name="Lan Z.-H."/>
            <person name="You Y.-T."/>
            <person name="Lai M.-C."/>
        </authorList>
    </citation>
    <scope>NUCLEOTIDE SEQUENCE [LARGE SCALE GENOMIC DNA]</scope>
    <source>
        <strain evidence="1 2">Wushi-C6</strain>
    </source>
</reference>